<evidence type="ECO:0000313" key="1">
    <source>
        <dbReference type="EMBL" id="KAG5393320.1"/>
    </source>
</evidence>
<dbReference type="EMBL" id="JADBGQ010000006">
    <property type="protein sequence ID" value="KAG5393320.1"/>
    <property type="molecule type" value="Genomic_DNA"/>
</dbReference>
<dbReference type="Proteomes" id="UP000823674">
    <property type="component" value="Chromosome A06"/>
</dbReference>
<name>A0ABQ7M4Q5_BRACM</name>
<sequence length="218" mass="25063">MLSKKTFTQSSTDETKSISFDSTTQEMIDCHFIVLIDTDINIHWRHCNLSLREIGFLLQAWKRGRYITDDPTVLTKRNDHTSLEARGRFRYVLEESGDFGVFWSLLSAELHRRVRCLDMDGDLPTIRRYACFTEECSICLMRESCRRDEGTSIDGAPLVSIDEDSRTRAKYISRLTLGEKGGTPSESSWNFFGRKRKLGGSLSELVYIVLRLLEASRS</sequence>
<organism evidence="1 2">
    <name type="scientific">Brassica rapa subsp. trilocularis</name>
    <dbReference type="NCBI Taxonomy" id="1813537"/>
    <lineage>
        <taxon>Eukaryota</taxon>
        <taxon>Viridiplantae</taxon>
        <taxon>Streptophyta</taxon>
        <taxon>Embryophyta</taxon>
        <taxon>Tracheophyta</taxon>
        <taxon>Spermatophyta</taxon>
        <taxon>Magnoliopsida</taxon>
        <taxon>eudicotyledons</taxon>
        <taxon>Gunneridae</taxon>
        <taxon>Pentapetalae</taxon>
        <taxon>rosids</taxon>
        <taxon>malvids</taxon>
        <taxon>Brassicales</taxon>
        <taxon>Brassicaceae</taxon>
        <taxon>Brassiceae</taxon>
        <taxon>Brassica</taxon>
    </lineage>
</organism>
<evidence type="ECO:0000313" key="2">
    <source>
        <dbReference type="Proteomes" id="UP000823674"/>
    </source>
</evidence>
<gene>
    <name evidence="1" type="primary">A06p026050.1_BraROA</name>
    <name evidence="1" type="ORF">IGI04_023283</name>
</gene>
<protein>
    <submittedName>
        <fullName evidence="1">Uncharacterized protein</fullName>
    </submittedName>
</protein>
<accession>A0ABQ7M4Q5</accession>
<keyword evidence="2" id="KW-1185">Reference proteome</keyword>
<reference evidence="1 2" key="1">
    <citation type="submission" date="2021-03" db="EMBL/GenBank/DDBJ databases">
        <authorList>
            <person name="King G.J."/>
            <person name="Bancroft I."/>
            <person name="Baten A."/>
            <person name="Bloomfield J."/>
            <person name="Borpatragohain P."/>
            <person name="He Z."/>
            <person name="Irish N."/>
            <person name="Irwin J."/>
            <person name="Liu K."/>
            <person name="Mauleon R.P."/>
            <person name="Moore J."/>
            <person name="Morris R."/>
            <person name="Ostergaard L."/>
            <person name="Wang B."/>
            <person name="Wells R."/>
        </authorList>
    </citation>
    <scope>NUCLEOTIDE SEQUENCE [LARGE SCALE GENOMIC DNA]</scope>
    <source>
        <strain evidence="1">R-o-18</strain>
        <tissue evidence="1">Leaf</tissue>
    </source>
</reference>
<comment type="caution">
    <text evidence="1">The sequence shown here is derived from an EMBL/GenBank/DDBJ whole genome shotgun (WGS) entry which is preliminary data.</text>
</comment>
<proteinExistence type="predicted"/>